<evidence type="ECO:0008006" key="4">
    <source>
        <dbReference type="Google" id="ProtNLM"/>
    </source>
</evidence>
<gene>
    <name evidence="2" type="ORF">A3B50_02025</name>
</gene>
<proteinExistence type="predicted"/>
<organism evidence="2 3">
    <name type="scientific">Candidatus Roizmanbacteria bacterium RIFCSPLOWO2_01_FULL_40_42</name>
    <dbReference type="NCBI Taxonomy" id="1802066"/>
    <lineage>
        <taxon>Bacteria</taxon>
        <taxon>Candidatus Roizmaniibacteriota</taxon>
    </lineage>
</organism>
<keyword evidence="1" id="KW-1133">Transmembrane helix</keyword>
<keyword evidence="1" id="KW-0472">Membrane</keyword>
<name>A0A1F7J4L3_9BACT</name>
<evidence type="ECO:0000313" key="3">
    <source>
        <dbReference type="Proteomes" id="UP000178558"/>
    </source>
</evidence>
<evidence type="ECO:0000313" key="2">
    <source>
        <dbReference type="EMBL" id="OGK50539.1"/>
    </source>
</evidence>
<comment type="caution">
    <text evidence="2">The sequence shown here is derived from an EMBL/GenBank/DDBJ whole genome shotgun (WGS) entry which is preliminary data.</text>
</comment>
<dbReference type="AlphaFoldDB" id="A0A1F7J4L3"/>
<reference evidence="2 3" key="1">
    <citation type="journal article" date="2016" name="Nat. Commun.">
        <title>Thousands of microbial genomes shed light on interconnected biogeochemical processes in an aquifer system.</title>
        <authorList>
            <person name="Anantharaman K."/>
            <person name="Brown C.T."/>
            <person name="Hug L.A."/>
            <person name="Sharon I."/>
            <person name="Castelle C.J."/>
            <person name="Probst A.J."/>
            <person name="Thomas B.C."/>
            <person name="Singh A."/>
            <person name="Wilkins M.J."/>
            <person name="Karaoz U."/>
            <person name="Brodie E.L."/>
            <person name="Williams K.H."/>
            <person name="Hubbard S.S."/>
            <person name="Banfield J.F."/>
        </authorList>
    </citation>
    <scope>NUCLEOTIDE SEQUENCE [LARGE SCALE GENOMIC DNA]</scope>
</reference>
<accession>A0A1F7J4L3</accession>
<protein>
    <recommendedName>
        <fullName evidence="4">Baseplate protein J-like domain-containing protein</fullName>
    </recommendedName>
</protein>
<evidence type="ECO:0000256" key="1">
    <source>
        <dbReference type="SAM" id="Phobius"/>
    </source>
</evidence>
<dbReference type="EMBL" id="MGAQ01000015">
    <property type="protein sequence ID" value="OGK50539.1"/>
    <property type="molecule type" value="Genomic_DNA"/>
</dbReference>
<keyword evidence="1" id="KW-0812">Transmembrane</keyword>
<feature type="transmembrane region" description="Helical" evidence="1">
    <location>
        <begin position="320"/>
        <end position="344"/>
    </location>
</feature>
<sequence>MKFSLDFLKKQPSDESYLGLFLKEKKGEVIFLEKKGNRLDVITKEHFSYTNGWDNIVEDVDDVLYKLETHTKKSPEKAIFFIYSHLVDESSREIKGPFLHKIKDLSKKLELKPMGYIESHEGVAGILQDREGVGLTATLIELDSSFLSVFIYKSGKVIFKETVQRTHEIIDDLIPVFEKVKHIAMMPTRVILYDSHNTSMEAEKILSHRWSAELFVQLPKVEVVSEQDILEGLINLFSTQVAPSAKAETSIPEKKETLGFVIGGDVGPKKEVEKEPEQEEFANELESKPNPFQGVLASIIVFSKKIANEIKSKSGRLKTVPIPVLAIIGVCLIALAVFLMEFYFHKAELTIFFPAKKIEKSLTLTGSTSKEAQVLALNSATTATQFTDSKNATGKKEIGEKAKGTVTIYNSSLTEGKSFSKGTTLTSPNSIELVLNSDVKVASASGDAASVKPSTTKVEVTAAAIGPEGNLASDTKFSVEGESAVVIAKNDSALTGGVKRSVQTIAKQDIDDLRKRAMDKAKDFNNKEVESKLQDDVKILKDLSEIQLKNPQFSGEVGEEAGTVSLKSNITITYFSYKQNNLLDLIQEDLKKDIKAGEEIPKDSLEYSIKKITENKTDYDILVSVQAKEVRKIAKDELENIATGKKDKDIEKILKDKYGASGLELQVSDPLPLFKNRLPFFKKNINLKISYL</sequence>
<dbReference type="Proteomes" id="UP000178558">
    <property type="component" value="Unassembled WGS sequence"/>
</dbReference>